<sequence>MITAIVLSVIGVLILFVAYRLFEERALHALAKRSENHLYKGVYHGMLRSYLQDDEELTTASPLGDVKYRFYRFIEGHQLKKRSVKTRRVTGVILEPTSYEGNTSSVESYLLSEGFEYSTLSEEVGIADLKLTSLTNIGENKLLHHPTKEVVYVINQYTGSIVIFQSFYLEYLLEKKRQQKRDKKTHKVAS</sequence>
<comment type="caution">
    <text evidence="1">The sequence shown here is derived from an EMBL/GenBank/DDBJ whole genome shotgun (WGS) entry which is preliminary data.</text>
</comment>
<dbReference type="EMBL" id="BAABJX010000029">
    <property type="protein sequence ID" value="GAA4834048.1"/>
    <property type="molecule type" value="Genomic_DNA"/>
</dbReference>
<organism evidence="1 2">
    <name type="scientific">Algivirga pacifica</name>
    <dbReference type="NCBI Taxonomy" id="1162670"/>
    <lineage>
        <taxon>Bacteria</taxon>
        <taxon>Pseudomonadati</taxon>
        <taxon>Bacteroidota</taxon>
        <taxon>Cytophagia</taxon>
        <taxon>Cytophagales</taxon>
        <taxon>Flammeovirgaceae</taxon>
        <taxon>Algivirga</taxon>
    </lineage>
</organism>
<proteinExistence type="predicted"/>
<accession>A0ABP9D9U5</accession>
<gene>
    <name evidence="1" type="ORF">GCM10023331_19080</name>
</gene>
<dbReference type="Proteomes" id="UP001500298">
    <property type="component" value="Unassembled WGS sequence"/>
</dbReference>
<evidence type="ECO:0000313" key="2">
    <source>
        <dbReference type="Proteomes" id="UP001500298"/>
    </source>
</evidence>
<name>A0ABP9D9U5_9BACT</name>
<reference evidence="2" key="1">
    <citation type="journal article" date="2019" name="Int. J. Syst. Evol. Microbiol.">
        <title>The Global Catalogue of Microorganisms (GCM) 10K type strain sequencing project: providing services to taxonomists for standard genome sequencing and annotation.</title>
        <authorList>
            <consortium name="The Broad Institute Genomics Platform"/>
            <consortium name="The Broad Institute Genome Sequencing Center for Infectious Disease"/>
            <person name="Wu L."/>
            <person name="Ma J."/>
        </authorList>
    </citation>
    <scope>NUCLEOTIDE SEQUENCE [LARGE SCALE GENOMIC DNA]</scope>
    <source>
        <strain evidence="2">JCM 18326</strain>
    </source>
</reference>
<protein>
    <submittedName>
        <fullName evidence="1">Uncharacterized protein</fullName>
    </submittedName>
</protein>
<dbReference type="RefSeq" id="WP_345371278.1">
    <property type="nucleotide sequence ID" value="NZ_BAABJX010000029.1"/>
</dbReference>
<keyword evidence="2" id="KW-1185">Reference proteome</keyword>
<evidence type="ECO:0000313" key="1">
    <source>
        <dbReference type="EMBL" id="GAA4834048.1"/>
    </source>
</evidence>